<organism evidence="1 2">
    <name type="scientific">Dickeya fangzhongdai</name>
    <dbReference type="NCBI Taxonomy" id="1778540"/>
    <lineage>
        <taxon>Bacteria</taxon>
        <taxon>Pseudomonadati</taxon>
        <taxon>Pseudomonadota</taxon>
        <taxon>Gammaproteobacteria</taxon>
        <taxon>Enterobacterales</taxon>
        <taxon>Pectobacteriaceae</taxon>
        <taxon>Dickeya</taxon>
    </lineage>
</organism>
<reference evidence="2" key="1">
    <citation type="journal article" date="2018" name="Genome Announc.">
        <title>Complete genome sequence of a Dickeya fangzhongdai type strain causing bleeding canker of pear tree trunks.</title>
        <authorList>
            <person name="Zhao Y."/>
            <person name="Tian Y."/>
            <person name="Li X."/>
            <person name="Hu B."/>
        </authorList>
    </citation>
    <scope>NUCLEOTIDE SEQUENCE [LARGE SCALE GENOMIC DNA]</scope>
    <source>
        <strain evidence="2">DSM 101947</strain>
    </source>
</reference>
<gene>
    <name evidence="1" type="ORF">CVE23_00340</name>
</gene>
<dbReference type="RefSeq" id="WP_038920638.1">
    <property type="nucleotide sequence ID" value="NZ_BMJF01000013.1"/>
</dbReference>
<evidence type="ECO:0000313" key="2">
    <source>
        <dbReference type="Proteomes" id="UP000231901"/>
    </source>
</evidence>
<protein>
    <submittedName>
        <fullName evidence="1">DUF3053 domain-containing protein</fullName>
    </submittedName>
</protein>
<sequence>MMLADYRSRWLLPVVMLVVALQLSACGDKDKDARQAFITFLQGISQQEGRQLPALSEPQKQSFGRFTQDYAVMTAFNQQLDQALAGSLTPMLDVVSRIRVPQDYVTQRDNLRQALGGLNMLSPQVQNAKTQADNARRALKQPEELQTVYDKVYNRAVSLPANAMVTVVPASTSFAQSVVQVGDYLQTQGNQVVFGNNGVQFHTQQQVDQYNSMMTDIANQQQKLFTTLKSQNFLPH</sequence>
<accession>A0A2K8QGG9</accession>
<keyword evidence="2" id="KW-1185">Reference proteome</keyword>
<dbReference type="GeneID" id="66562792"/>
<dbReference type="KEGG" id="dfn:CVE23_00340"/>
<proteinExistence type="predicted"/>
<dbReference type="Proteomes" id="UP000231901">
    <property type="component" value="Chromosome"/>
</dbReference>
<dbReference type="OrthoDB" id="8821151at2"/>
<dbReference type="AlphaFoldDB" id="A0A2K8QGG9"/>
<evidence type="ECO:0000313" key="1">
    <source>
        <dbReference type="EMBL" id="ATZ92561.1"/>
    </source>
</evidence>
<dbReference type="EMBL" id="CP025003">
    <property type="protein sequence ID" value="ATZ92561.1"/>
    <property type="molecule type" value="Genomic_DNA"/>
</dbReference>
<dbReference type="InterPro" id="IPR021413">
    <property type="entry name" value="DUF3053"/>
</dbReference>
<name>A0A2K8QGG9_9GAMM</name>
<dbReference type="Pfam" id="PF11254">
    <property type="entry name" value="DUF3053"/>
    <property type="match status" value="1"/>
</dbReference>